<dbReference type="EMBL" id="AWWV01011545">
    <property type="protein sequence ID" value="OMO71763.1"/>
    <property type="molecule type" value="Genomic_DNA"/>
</dbReference>
<organism evidence="1 2">
    <name type="scientific">Corchorus capsularis</name>
    <name type="common">Jute</name>
    <dbReference type="NCBI Taxonomy" id="210143"/>
    <lineage>
        <taxon>Eukaryota</taxon>
        <taxon>Viridiplantae</taxon>
        <taxon>Streptophyta</taxon>
        <taxon>Embryophyta</taxon>
        <taxon>Tracheophyta</taxon>
        <taxon>Spermatophyta</taxon>
        <taxon>Magnoliopsida</taxon>
        <taxon>eudicotyledons</taxon>
        <taxon>Gunneridae</taxon>
        <taxon>Pentapetalae</taxon>
        <taxon>rosids</taxon>
        <taxon>malvids</taxon>
        <taxon>Malvales</taxon>
        <taxon>Malvaceae</taxon>
        <taxon>Grewioideae</taxon>
        <taxon>Apeibeae</taxon>
        <taxon>Corchorus</taxon>
    </lineage>
</organism>
<protein>
    <submittedName>
        <fullName evidence="1">Uncharacterized protein</fullName>
    </submittedName>
</protein>
<dbReference type="Gramene" id="OMO71763">
    <property type="protein sequence ID" value="OMO71763"/>
    <property type="gene ID" value="CCACVL1_18079"/>
</dbReference>
<evidence type="ECO:0000313" key="2">
    <source>
        <dbReference type="Proteomes" id="UP000188268"/>
    </source>
</evidence>
<sequence length="83" mass="9151">MAQLTARVKETPSAAWVAGLGFPSSLGYHRRCLHLSYHRHSHLIQADVTIRFPIPYLKIEKSIISAGTTRPIGKQILSAWGAA</sequence>
<comment type="caution">
    <text evidence="1">The sequence shown here is derived from an EMBL/GenBank/DDBJ whole genome shotgun (WGS) entry which is preliminary data.</text>
</comment>
<dbReference type="AlphaFoldDB" id="A0A1R3HN86"/>
<proteinExistence type="predicted"/>
<evidence type="ECO:0000313" key="1">
    <source>
        <dbReference type="EMBL" id="OMO71763.1"/>
    </source>
</evidence>
<gene>
    <name evidence="1" type="ORF">CCACVL1_18079</name>
</gene>
<name>A0A1R3HN86_COCAP</name>
<keyword evidence="2" id="KW-1185">Reference proteome</keyword>
<reference evidence="1 2" key="1">
    <citation type="submission" date="2013-09" db="EMBL/GenBank/DDBJ databases">
        <title>Corchorus capsularis genome sequencing.</title>
        <authorList>
            <person name="Alam M."/>
            <person name="Haque M.S."/>
            <person name="Islam M.S."/>
            <person name="Emdad E.M."/>
            <person name="Islam M.M."/>
            <person name="Ahmed B."/>
            <person name="Halim A."/>
            <person name="Hossen Q.M.M."/>
            <person name="Hossain M.Z."/>
            <person name="Ahmed R."/>
            <person name="Khan M.M."/>
            <person name="Islam R."/>
            <person name="Rashid M.M."/>
            <person name="Khan S.A."/>
            <person name="Rahman M.S."/>
            <person name="Alam M."/>
        </authorList>
    </citation>
    <scope>NUCLEOTIDE SEQUENCE [LARGE SCALE GENOMIC DNA]</scope>
    <source>
        <strain evidence="2">cv. CVL-1</strain>
        <tissue evidence="1">Whole seedling</tissue>
    </source>
</reference>
<dbReference type="Proteomes" id="UP000188268">
    <property type="component" value="Unassembled WGS sequence"/>
</dbReference>
<accession>A0A1R3HN86</accession>